<dbReference type="EC" id="3.1.3.48" evidence="2"/>
<dbReference type="PANTHER" id="PTHR45848:SF4">
    <property type="entry name" value="DUAL SPECIFICITY PROTEIN PHOSPHATASE 12"/>
    <property type="match status" value="1"/>
</dbReference>
<dbReference type="AlphaFoldDB" id="A0A2R6NEM9"/>
<comment type="similarity">
    <text evidence="1">Belongs to the protein-tyrosine phosphatase family. Non-receptor class dual specificity subfamily.</text>
</comment>
<dbReference type="InterPro" id="IPR029021">
    <property type="entry name" value="Prot-tyrosine_phosphatase-like"/>
</dbReference>
<dbReference type="GO" id="GO:0005634">
    <property type="term" value="C:nucleus"/>
    <property type="evidence" value="ECO:0007669"/>
    <property type="project" value="TreeGrafter"/>
</dbReference>
<evidence type="ECO:0000256" key="5">
    <source>
        <dbReference type="SAM" id="MobiDB-lite"/>
    </source>
</evidence>
<dbReference type="GO" id="GO:0004725">
    <property type="term" value="F:protein tyrosine phosphatase activity"/>
    <property type="evidence" value="ECO:0007669"/>
    <property type="project" value="UniProtKB-EC"/>
</dbReference>
<dbReference type="EMBL" id="MLYV02001330">
    <property type="protein sequence ID" value="PSR70739.1"/>
    <property type="molecule type" value="Genomic_DNA"/>
</dbReference>
<evidence type="ECO:0000256" key="1">
    <source>
        <dbReference type="ARBA" id="ARBA00008601"/>
    </source>
</evidence>
<evidence type="ECO:0000313" key="6">
    <source>
        <dbReference type="EMBL" id="PSR70739.1"/>
    </source>
</evidence>
<proteinExistence type="inferred from homology"/>
<dbReference type="PANTHER" id="PTHR45848">
    <property type="entry name" value="DUAL SPECIFICITY PROTEIN PHOSPHATASE 12 FAMILY MEMBER"/>
    <property type="match status" value="1"/>
</dbReference>
<accession>A0A2R6NEM9</accession>
<keyword evidence="3" id="KW-0378">Hydrolase</keyword>
<organism evidence="6 7">
    <name type="scientific">Hermanssonia centrifuga</name>
    <dbReference type="NCBI Taxonomy" id="98765"/>
    <lineage>
        <taxon>Eukaryota</taxon>
        <taxon>Fungi</taxon>
        <taxon>Dikarya</taxon>
        <taxon>Basidiomycota</taxon>
        <taxon>Agaricomycotina</taxon>
        <taxon>Agaricomycetes</taxon>
        <taxon>Polyporales</taxon>
        <taxon>Meruliaceae</taxon>
        <taxon>Hermanssonia</taxon>
    </lineage>
</organism>
<name>A0A2R6NEM9_9APHY</name>
<protein>
    <recommendedName>
        <fullName evidence="2">protein-tyrosine-phosphatase</fullName>
        <ecNumber evidence="2">3.1.3.48</ecNumber>
    </recommendedName>
</protein>
<evidence type="ECO:0000256" key="4">
    <source>
        <dbReference type="ARBA" id="ARBA00022912"/>
    </source>
</evidence>
<evidence type="ECO:0000256" key="2">
    <source>
        <dbReference type="ARBA" id="ARBA00013064"/>
    </source>
</evidence>
<feature type="compositionally biased region" description="Polar residues" evidence="5">
    <location>
        <begin position="189"/>
        <end position="212"/>
    </location>
</feature>
<comment type="caution">
    <text evidence="6">The sequence shown here is derived from an EMBL/GenBank/DDBJ whole genome shotgun (WGS) entry which is preliminary data.</text>
</comment>
<keyword evidence="7" id="KW-1185">Reference proteome</keyword>
<evidence type="ECO:0000256" key="3">
    <source>
        <dbReference type="ARBA" id="ARBA00022801"/>
    </source>
</evidence>
<feature type="region of interest" description="Disordered" evidence="5">
    <location>
        <begin position="189"/>
        <end position="246"/>
    </location>
</feature>
<dbReference type="OrthoDB" id="2017893at2759"/>
<sequence length="365" mass="39474">MESGMNEVIPNLWLGDLRTALKVDLLRSRNIHSVLSVMRGNVTVSEASYKVSKHDKTIRMFYLERMVKEVINGDGTIDREMLPNYPPTPSASAPATPGAPRRRIRHELAGREHMLDHGQLGPPTPAVSFSPIFPSSPLISGPSKQSISRLGTATHIPEQNVKPLSSDEIEEAEQLGREFSNVVTISESTNNDSGKVVADSSTTTSFTGTNLADTPPEQIVGSDVPSEIHPPALPSRKASSPTAGLSHPSDLAAQLYANPKIAALRSGLSLVPHPSPSLGTSPDPRPAFSPPIIVNPKCSGYFVEPMKWMESFLDQGQLSGKIVCPNKKCGAKLGNYDWAGVCCSCKEWVVPISNFSHVNRVRAWE</sequence>
<evidence type="ECO:0000313" key="7">
    <source>
        <dbReference type="Proteomes" id="UP000186601"/>
    </source>
</evidence>
<dbReference type="GO" id="GO:0008138">
    <property type="term" value="F:protein tyrosine/serine/threonine phosphatase activity"/>
    <property type="evidence" value="ECO:0007669"/>
    <property type="project" value="TreeGrafter"/>
</dbReference>
<reference evidence="6 7" key="1">
    <citation type="submission" date="2018-02" db="EMBL/GenBank/DDBJ databases">
        <title>Genome sequence of the basidiomycete white-rot fungus Phlebia centrifuga.</title>
        <authorList>
            <person name="Granchi Z."/>
            <person name="Peng M."/>
            <person name="de Vries R.P."/>
            <person name="Hilden K."/>
            <person name="Makela M.R."/>
            <person name="Grigoriev I."/>
            <person name="Riley R."/>
        </authorList>
    </citation>
    <scope>NUCLEOTIDE SEQUENCE [LARGE SCALE GENOMIC DNA]</scope>
    <source>
        <strain evidence="6 7">FBCC195</strain>
    </source>
</reference>
<keyword evidence="4" id="KW-0904">Protein phosphatase</keyword>
<gene>
    <name evidence="6" type="ORF">PHLCEN_2v13359</name>
</gene>
<dbReference type="Gene3D" id="3.90.190.10">
    <property type="entry name" value="Protein tyrosine phosphatase superfamily"/>
    <property type="match status" value="1"/>
</dbReference>
<dbReference type="STRING" id="98765.A0A2R6NEM9"/>
<dbReference type="Proteomes" id="UP000186601">
    <property type="component" value="Unassembled WGS sequence"/>
</dbReference>